<dbReference type="AlphaFoldDB" id="A0A6P1GBA7"/>
<proteinExistence type="predicted"/>
<accession>A0A6P1GBA7</accession>
<name>A0A6P1GBA7_SPHYA</name>
<dbReference type="RefSeq" id="WP_159365384.1">
    <property type="nucleotide sequence ID" value="NZ_CP047218.1"/>
</dbReference>
<protein>
    <submittedName>
        <fullName evidence="1">Uncharacterized protein</fullName>
    </submittedName>
</protein>
<organism evidence="1 2">
    <name type="scientific">Sphingobium yanoikuyae</name>
    <name type="common">Sphingomonas yanoikuyae</name>
    <dbReference type="NCBI Taxonomy" id="13690"/>
    <lineage>
        <taxon>Bacteria</taxon>
        <taxon>Pseudomonadati</taxon>
        <taxon>Pseudomonadota</taxon>
        <taxon>Alphaproteobacteria</taxon>
        <taxon>Sphingomonadales</taxon>
        <taxon>Sphingomonadaceae</taxon>
        <taxon>Sphingobium</taxon>
    </lineage>
</organism>
<dbReference type="Proteomes" id="UP000464086">
    <property type="component" value="Chromosome"/>
</dbReference>
<sequence length="87" mass="9519">MMQGTSIMEAASVAFDPAAWLARYVELGGGYTVSPAGSCLHWSLRITEQERQALTAHERPLRRDLALRGAVKDYLASLVAQEARDGE</sequence>
<reference evidence="1 2" key="1">
    <citation type="submission" date="2019-12" db="EMBL/GenBank/DDBJ databases">
        <title>Functional and genomic insights into the Sphingobium yanoikuyae YC-JY1, a bacterium efficiently degrading bisphenol A.</title>
        <authorList>
            <person name="Jia Y."/>
            <person name="Li X."/>
            <person name="Wang J."/>
            <person name="Eltoukhy A."/>
            <person name="Lamraoui I."/>
            <person name="Yan Y."/>
        </authorList>
    </citation>
    <scope>NUCLEOTIDE SEQUENCE [LARGE SCALE GENOMIC DNA]</scope>
    <source>
        <strain evidence="1 2">YC-JY1</strain>
    </source>
</reference>
<gene>
    <name evidence="1" type="ORF">GS397_00835</name>
</gene>
<evidence type="ECO:0000313" key="1">
    <source>
        <dbReference type="EMBL" id="QHD65756.1"/>
    </source>
</evidence>
<evidence type="ECO:0000313" key="2">
    <source>
        <dbReference type="Proteomes" id="UP000464086"/>
    </source>
</evidence>
<dbReference type="EMBL" id="CP047218">
    <property type="protein sequence ID" value="QHD65756.1"/>
    <property type="molecule type" value="Genomic_DNA"/>
</dbReference>